<gene>
    <name evidence="3" type="ORF">APLA_LOCUS3398</name>
    <name evidence="4" type="ORF">APLA_LOCUS3503</name>
</gene>
<organism evidence="3 5">
    <name type="scientific">Arctia plantaginis</name>
    <name type="common">Wood tiger moth</name>
    <name type="synonym">Phalaena plantaginis</name>
    <dbReference type="NCBI Taxonomy" id="874455"/>
    <lineage>
        <taxon>Eukaryota</taxon>
        <taxon>Metazoa</taxon>
        <taxon>Ecdysozoa</taxon>
        <taxon>Arthropoda</taxon>
        <taxon>Hexapoda</taxon>
        <taxon>Insecta</taxon>
        <taxon>Pterygota</taxon>
        <taxon>Neoptera</taxon>
        <taxon>Endopterygota</taxon>
        <taxon>Lepidoptera</taxon>
        <taxon>Glossata</taxon>
        <taxon>Ditrysia</taxon>
        <taxon>Noctuoidea</taxon>
        <taxon>Erebidae</taxon>
        <taxon>Arctiinae</taxon>
        <taxon>Arctia</taxon>
    </lineage>
</organism>
<dbReference type="OrthoDB" id="7461624at2759"/>
<feature type="transmembrane region" description="Helical" evidence="2">
    <location>
        <begin position="21"/>
        <end position="44"/>
    </location>
</feature>
<name>A0A8S0Z7J2_ARCPL</name>
<keyword evidence="5" id="KW-1185">Reference proteome</keyword>
<evidence type="ECO:0000256" key="2">
    <source>
        <dbReference type="SAM" id="Phobius"/>
    </source>
</evidence>
<keyword evidence="2" id="KW-1133">Transmembrane helix</keyword>
<evidence type="ECO:0000313" key="3">
    <source>
        <dbReference type="EMBL" id="CAB3227840.1"/>
    </source>
</evidence>
<comment type="caution">
    <text evidence="3">The sequence shown here is derived from an EMBL/GenBank/DDBJ whole genome shotgun (WGS) entry which is preliminary data.</text>
</comment>
<feature type="region of interest" description="Disordered" evidence="1">
    <location>
        <begin position="190"/>
        <end position="213"/>
    </location>
</feature>
<evidence type="ECO:0000256" key="1">
    <source>
        <dbReference type="SAM" id="MobiDB-lite"/>
    </source>
</evidence>
<dbReference type="Proteomes" id="UP000494256">
    <property type="component" value="Unassembled WGS sequence"/>
</dbReference>
<keyword evidence="2" id="KW-0812">Transmembrane</keyword>
<protein>
    <submittedName>
        <fullName evidence="3">Uncharacterized protein</fullName>
    </submittedName>
</protein>
<evidence type="ECO:0000313" key="6">
    <source>
        <dbReference type="Proteomes" id="UP000494256"/>
    </source>
</evidence>
<accession>A0A8S0Z7J2</accession>
<dbReference type="EMBL" id="CADEBD010000282">
    <property type="protein sequence ID" value="CAB3228307.1"/>
    <property type="molecule type" value="Genomic_DNA"/>
</dbReference>
<evidence type="ECO:0000313" key="4">
    <source>
        <dbReference type="EMBL" id="CAB3228307.1"/>
    </source>
</evidence>
<dbReference type="EMBL" id="CADEBC010000301">
    <property type="protein sequence ID" value="CAB3227840.1"/>
    <property type="molecule type" value="Genomic_DNA"/>
</dbReference>
<proteinExistence type="predicted"/>
<reference evidence="5 6" key="1">
    <citation type="submission" date="2020-04" db="EMBL/GenBank/DDBJ databases">
        <authorList>
            <person name="Wallbank WR R."/>
            <person name="Pardo Diaz C."/>
            <person name="Kozak K."/>
            <person name="Martin S."/>
            <person name="Jiggins C."/>
            <person name="Moest M."/>
            <person name="Warren A I."/>
            <person name="Byers J.R.P. K."/>
            <person name="Montejo-Kovacevich G."/>
            <person name="Yen C E."/>
        </authorList>
    </citation>
    <scope>NUCLEOTIDE SEQUENCE [LARGE SCALE GENOMIC DNA]</scope>
</reference>
<dbReference type="Proteomes" id="UP000494106">
    <property type="component" value="Unassembled WGS sequence"/>
</dbReference>
<keyword evidence="2" id="KW-0472">Membrane</keyword>
<feature type="transmembrane region" description="Helical" evidence="2">
    <location>
        <begin position="56"/>
        <end position="83"/>
    </location>
</feature>
<sequence>MRTEVPVFKRCCFCLPLRRSLIAWGYFKLFIATILLLYCFVVLYRTMNVLFHLKYWIQELITLTVVCAILIVDIILHILFIVGAHKKEVKFLRAYYYYSLTLLVLLLLLDLYWVVLIIQHRIYLYINTLIFSAMAVMFLNLLTQAYVILLVRSEIIKLNNIGSFRFVNNAAEAECKLYIEHPHEEIVQINEENNKNENEKSDTDTEDNHGNIA</sequence>
<feature type="transmembrane region" description="Helical" evidence="2">
    <location>
        <begin position="124"/>
        <end position="151"/>
    </location>
</feature>
<dbReference type="AlphaFoldDB" id="A0A8S0Z7J2"/>
<feature type="transmembrane region" description="Helical" evidence="2">
    <location>
        <begin position="95"/>
        <end position="118"/>
    </location>
</feature>
<evidence type="ECO:0000313" key="5">
    <source>
        <dbReference type="Proteomes" id="UP000494106"/>
    </source>
</evidence>